<dbReference type="STRING" id="417102.CA982_25610"/>
<organism evidence="3 4">
    <name type="scientific">Gordonia lacunae</name>
    <dbReference type="NCBI Taxonomy" id="417102"/>
    <lineage>
        <taxon>Bacteria</taxon>
        <taxon>Bacillati</taxon>
        <taxon>Actinomycetota</taxon>
        <taxon>Actinomycetes</taxon>
        <taxon>Mycobacteriales</taxon>
        <taxon>Gordoniaceae</taxon>
        <taxon>Gordonia</taxon>
    </lineage>
</organism>
<feature type="domain" description="Mce/MlaD" evidence="2">
    <location>
        <begin position="48"/>
        <end position="121"/>
    </location>
</feature>
<proteinExistence type="predicted"/>
<evidence type="ECO:0000256" key="1">
    <source>
        <dbReference type="SAM" id="Phobius"/>
    </source>
</evidence>
<keyword evidence="1" id="KW-1133">Transmembrane helix</keyword>
<dbReference type="PANTHER" id="PTHR33371:SF18">
    <property type="entry name" value="MCE-FAMILY PROTEIN MCE3C"/>
    <property type="match status" value="1"/>
</dbReference>
<evidence type="ECO:0000313" key="3">
    <source>
        <dbReference type="EMBL" id="OUC75627.1"/>
    </source>
</evidence>
<keyword evidence="4" id="KW-1185">Reference proteome</keyword>
<name>A0A243Q484_9ACTN</name>
<sequence length="331" mass="35853">MTRFFGKRPHHRPQRRRDLILAGVVTMVTVAGLVAAGAVYISPPGQTIYSAELVNTGGLEAGDQVRIAGIRKGKVASVDLTGTFITVRFRLDDSIAVRSDATANVRLLTPIGGRVLDLDPGSGPSAIDGAIPLVQTGSTYDISSTLETSTPVFRDVRGVDLRRTAALLQDAFSDGNTNIPDALQNASSLMDLLERQYAQLDKTVALSDEYVAALANRKQVLVDFLRQLSFLARTLGPDIANVQSGFDYLRRLFKLLTRPLVAYRDGIEPSVQQFKILLNKVSAQMPAYQDALAQVDQITRRLSILLNAPQVGPASPEPTVRVCIPIGDNKC</sequence>
<gene>
    <name evidence="3" type="ORF">CA982_25610</name>
</gene>
<dbReference type="AlphaFoldDB" id="A0A243Q484"/>
<dbReference type="PANTHER" id="PTHR33371">
    <property type="entry name" value="INTERMEMBRANE PHOSPHOLIPID TRANSPORT SYSTEM BINDING PROTEIN MLAD-RELATED"/>
    <property type="match status" value="1"/>
</dbReference>
<dbReference type="Pfam" id="PF02470">
    <property type="entry name" value="MlaD"/>
    <property type="match status" value="1"/>
</dbReference>
<feature type="transmembrane region" description="Helical" evidence="1">
    <location>
        <begin position="20"/>
        <end position="41"/>
    </location>
</feature>
<protein>
    <submittedName>
        <fullName evidence="3">MCE family protein</fullName>
    </submittedName>
</protein>
<dbReference type="GeneID" id="32686186"/>
<dbReference type="EMBL" id="NGFO01000061">
    <property type="protein sequence ID" value="OUC75627.1"/>
    <property type="molecule type" value="Genomic_DNA"/>
</dbReference>
<keyword evidence="1" id="KW-0812">Transmembrane</keyword>
<dbReference type="InterPro" id="IPR052336">
    <property type="entry name" value="MlaD_Phospholipid_Transporter"/>
</dbReference>
<accession>A0A243Q484</accession>
<evidence type="ECO:0000313" key="4">
    <source>
        <dbReference type="Proteomes" id="UP000194632"/>
    </source>
</evidence>
<dbReference type="Proteomes" id="UP000194632">
    <property type="component" value="Unassembled WGS sequence"/>
</dbReference>
<dbReference type="GO" id="GO:0005576">
    <property type="term" value="C:extracellular region"/>
    <property type="evidence" value="ECO:0007669"/>
    <property type="project" value="TreeGrafter"/>
</dbReference>
<comment type="caution">
    <text evidence="3">The sequence shown here is derived from an EMBL/GenBank/DDBJ whole genome shotgun (WGS) entry which is preliminary data.</text>
</comment>
<reference evidence="3 4" key="1">
    <citation type="submission" date="2017-05" db="EMBL/GenBank/DDBJ databases">
        <title>Biotechnological potential of actinobacteria isolated from South African environments.</title>
        <authorList>
            <person name="Le Roes-Hill M."/>
            <person name="Prins A."/>
            <person name="Durrell K.A."/>
        </authorList>
    </citation>
    <scope>NUCLEOTIDE SEQUENCE [LARGE SCALE GENOMIC DNA]</scope>
    <source>
        <strain evidence="3">BS2</strain>
    </source>
</reference>
<evidence type="ECO:0000259" key="2">
    <source>
        <dbReference type="Pfam" id="PF02470"/>
    </source>
</evidence>
<dbReference type="OrthoDB" id="4379218at2"/>
<keyword evidence="1" id="KW-0472">Membrane</keyword>
<dbReference type="RefSeq" id="WP_004023294.1">
    <property type="nucleotide sequence ID" value="NZ_NGFO01000061.1"/>
</dbReference>
<dbReference type="InterPro" id="IPR003399">
    <property type="entry name" value="Mce/MlaD"/>
</dbReference>